<dbReference type="AlphaFoldDB" id="A0A9J5ZBR0"/>
<keyword evidence="3" id="KW-1185">Reference proteome</keyword>
<dbReference type="GO" id="GO:0008234">
    <property type="term" value="F:cysteine-type peptidase activity"/>
    <property type="evidence" value="ECO:0007669"/>
    <property type="project" value="UniProtKB-KW"/>
</dbReference>
<gene>
    <name evidence="2" type="ORF">H5410_021102</name>
</gene>
<dbReference type="PANTHER" id="PTHR46915:SF2">
    <property type="entry name" value="UBIQUITIN-LIKE PROTEASE 4"/>
    <property type="match status" value="1"/>
</dbReference>
<organism evidence="2 3">
    <name type="scientific">Solanum commersonii</name>
    <name type="common">Commerson's wild potato</name>
    <name type="synonym">Commerson's nightshade</name>
    <dbReference type="NCBI Taxonomy" id="4109"/>
    <lineage>
        <taxon>Eukaryota</taxon>
        <taxon>Viridiplantae</taxon>
        <taxon>Streptophyta</taxon>
        <taxon>Embryophyta</taxon>
        <taxon>Tracheophyta</taxon>
        <taxon>Spermatophyta</taxon>
        <taxon>Magnoliopsida</taxon>
        <taxon>eudicotyledons</taxon>
        <taxon>Gunneridae</taxon>
        <taxon>Pentapetalae</taxon>
        <taxon>asterids</taxon>
        <taxon>lamiids</taxon>
        <taxon>Solanales</taxon>
        <taxon>Solanaceae</taxon>
        <taxon>Solanoideae</taxon>
        <taxon>Solaneae</taxon>
        <taxon>Solanum</taxon>
    </lineage>
</organism>
<evidence type="ECO:0000313" key="3">
    <source>
        <dbReference type="Proteomes" id="UP000824120"/>
    </source>
</evidence>
<keyword evidence="1" id="KW-0378">Hydrolase</keyword>
<evidence type="ECO:0008006" key="4">
    <source>
        <dbReference type="Google" id="ProtNLM"/>
    </source>
</evidence>
<keyword evidence="1" id="KW-0788">Thiol protease</keyword>
<evidence type="ECO:0000313" key="2">
    <source>
        <dbReference type="EMBL" id="KAG5609821.1"/>
    </source>
</evidence>
<sequence>MCASVSSSRYLQKTKPHADVDEYHFFNTYFYQKLKEAVLSKTIGGGAWGTMACSSVKSFYEKPLVREENVFPCNATRIPKMPWKVGTLYQDRQAGKNLILKIISTCPLTRLKVSDSHLPDKEDQLGPILLHLDSLGLHCSKSLFATIRNYILFLICHNYTVVMIIMHMPESLASGVVQWFGLGTSMLEVSSLKPLASLSNQFAFWKWELYQADQFA</sequence>
<reference evidence="2 3" key="1">
    <citation type="submission" date="2020-09" db="EMBL/GenBank/DDBJ databases">
        <title>De no assembly of potato wild relative species, Solanum commersonii.</title>
        <authorList>
            <person name="Cho K."/>
        </authorList>
    </citation>
    <scope>NUCLEOTIDE SEQUENCE [LARGE SCALE GENOMIC DNA]</scope>
    <source>
        <strain evidence="2">LZ3.2</strain>
        <tissue evidence="2">Leaf</tissue>
    </source>
</reference>
<dbReference type="Proteomes" id="UP000824120">
    <property type="component" value="Chromosome 4"/>
</dbReference>
<dbReference type="EMBL" id="JACXVP010000004">
    <property type="protein sequence ID" value="KAG5609821.1"/>
    <property type="molecule type" value="Genomic_DNA"/>
</dbReference>
<accession>A0A9J5ZBR0</accession>
<dbReference type="PANTHER" id="PTHR46915">
    <property type="entry name" value="UBIQUITIN-LIKE PROTEASE 4-RELATED"/>
    <property type="match status" value="1"/>
</dbReference>
<name>A0A9J5ZBR0_SOLCO</name>
<dbReference type="OrthoDB" id="442460at2759"/>
<evidence type="ECO:0000256" key="1">
    <source>
        <dbReference type="ARBA" id="ARBA00022807"/>
    </source>
</evidence>
<keyword evidence="1" id="KW-0645">Protease</keyword>
<comment type="caution">
    <text evidence="2">The sequence shown here is derived from an EMBL/GenBank/DDBJ whole genome shotgun (WGS) entry which is preliminary data.</text>
</comment>
<protein>
    <recommendedName>
        <fullName evidence="4">Ubiquitin-like protease family profile domain-containing protein</fullName>
    </recommendedName>
</protein>
<proteinExistence type="predicted"/>